<reference evidence="1" key="1">
    <citation type="submission" date="2023-07" db="EMBL/GenBank/DDBJ databases">
        <title>Sorghum-associated microbial communities from plants grown in Nebraska, USA.</title>
        <authorList>
            <person name="Schachtman D."/>
        </authorList>
    </citation>
    <scope>NUCLEOTIDE SEQUENCE</scope>
    <source>
        <strain evidence="1">DS2360</strain>
    </source>
</reference>
<protein>
    <submittedName>
        <fullName evidence="1">Uncharacterized protein</fullName>
    </submittedName>
</protein>
<dbReference type="EMBL" id="JAVDQY010000009">
    <property type="protein sequence ID" value="MDR6529189.1"/>
    <property type="molecule type" value="Genomic_DNA"/>
</dbReference>
<dbReference type="AlphaFoldDB" id="A0AAE4C5Z5"/>
<accession>A0AAE4C5Z5</accession>
<evidence type="ECO:0000313" key="1">
    <source>
        <dbReference type="EMBL" id="MDR6529189.1"/>
    </source>
</evidence>
<comment type="caution">
    <text evidence="1">The sequence shown here is derived from an EMBL/GenBank/DDBJ whole genome shotgun (WGS) entry which is preliminary data.</text>
</comment>
<sequence>MFFLFPFYTSSCLLWFFLNIIYSEQADIALSA</sequence>
<dbReference type="Proteomes" id="UP001184861">
    <property type="component" value="Unassembled WGS sequence"/>
</dbReference>
<evidence type="ECO:0000313" key="2">
    <source>
        <dbReference type="Proteomes" id="UP001184861"/>
    </source>
</evidence>
<name>A0AAE4C5Z5_9FLAO</name>
<proteinExistence type="predicted"/>
<gene>
    <name evidence="1" type="ORF">J2787_004633</name>
</gene>
<organism evidence="1 2">
    <name type="scientific">Chryseobacterium rhizosphaerae</name>
    <dbReference type="NCBI Taxonomy" id="395937"/>
    <lineage>
        <taxon>Bacteria</taxon>
        <taxon>Pseudomonadati</taxon>
        <taxon>Bacteroidota</taxon>
        <taxon>Flavobacteriia</taxon>
        <taxon>Flavobacteriales</taxon>
        <taxon>Weeksellaceae</taxon>
        <taxon>Chryseobacterium group</taxon>
        <taxon>Chryseobacterium</taxon>
    </lineage>
</organism>